<proteinExistence type="inferred from homology"/>
<keyword evidence="6" id="KW-1185">Reference proteome</keyword>
<evidence type="ECO:0000256" key="3">
    <source>
        <dbReference type="ARBA" id="ARBA00023172"/>
    </source>
</evidence>
<dbReference type="GO" id="GO:0015074">
    <property type="term" value="P:DNA integration"/>
    <property type="evidence" value="ECO:0007669"/>
    <property type="project" value="InterPro"/>
</dbReference>
<dbReference type="STRING" id="153721.MYP_700"/>
<dbReference type="EMBL" id="BBLT01000001">
    <property type="protein sequence ID" value="GAL83473.1"/>
    <property type="molecule type" value="Genomic_DNA"/>
</dbReference>
<dbReference type="Gene3D" id="1.10.443.10">
    <property type="entry name" value="Intergrase catalytic core"/>
    <property type="match status" value="1"/>
</dbReference>
<keyword evidence="3" id="KW-0233">DNA recombination</keyword>
<dbReference type="eggNOG" id="COG0582">
    <property type="taxonomic scope" value="Bacteria"/>
</dbReference>
<dbReference type="InterPro" id="IPR011010">
    <property type="entry name" value="DNA_brk_join_enz"/>
</dbReference>
<dbReference type="Proteomes" id="UP000030185">
    <property type="component" value="Unassembled WGS sequence"/>
</dbReference>
<dbReference type="Gene3D" id="1.10.150.130">
    <property type="match status" value="1"/>
</dbReference>
<evidence type="ECO:0000313" key="6">
    <source>
        <dbReference type="Proteomes" id="UP000030185"/>
    </source>
</evidence>
<evidence type="ECO:0000259" key="4">
    <source>
        <dbReference type="PROSITE" id="PS51898"/>
    </source>
</evidence>
<comment type="similarity">
    <text evidence="1">Belongs to the 'phage' integrase family.</text>
</comment>
<organism evidence="5 6">
    <name type="scientific">Sporocytophaga myxococcoides</name>
    <dbReference type="NCBI Taxonomy" id="153721"/>
    <lineage>
        <taxon>Bacteria</taxon>
        <taxon>Pseudomonadati</taxon>
        <taxon>Bacteroidota</taxon>
        <taxon>Cytophagia</taxon>
        <taxon>Cytophagales</taxon>
        <taxon>Cytophagaceae</taxon>
        <taxon>Sporocytophaga</taxon>
    </lineage>
</organism>
<dbReference type="RefSeq" id="WP_045458385.1">
    <property type="nucleotide sequence ID" value="NZ_BBLT01000001.1"/>
</dbReference>
<evidence type="ECO:0000256" key="1">
    <source>
        <dbReference type="ARBA" id="ARBA00008857"/>
    </source>
</evidence>
<dbReference type="OrthoDB" id="932752at2"/>
<evidence type="ECO:0000256" key="2">
    <source>
        <dbReference type="ARBA" id="ARBA00023125"/>
    </source>
</evidence>
<dbReference type="GO" id="GO:0003677">
    <property type="term" value="F:DNA binding"/>
    <property type="evidence" value="ECO:0007669"/>
    <property type="project" value="UniProtKB-KW"/>
</dbReference>
<dbReference type="SUPFAM" id="SSF56349">
    <property type="entry name" value="DNA breaking-rejoining enzymes"/>
    <property type="match status" value="1"/>
</dbReference>
<dbReference type="InterPro" id="IPR002104">
    <property type="entry name" value="Integrase_catalytic"/>
</dbReference>
<comment type="caution">
    <text evidence="5">The sequence shown here is derived from an EMBL/GenBank/DDBJ whole genome shotgun (WGS) entry which is preliminary data.</text>
</comment>
<accession>A0A098LBA5</accession>
<reference evidence="5 6" key="1">
    <citation type="submission" date="2014-09" db="EMBL/GenBank/DDBJ databases">
        <title>Sporocytophaga myxococcoides PG-01 genome sequencing.</title>
        <authorList>
            <person name="Liu L."/>
            <person name="Gao P.J."/>
            <person name="Chen G.J."/>
            <person name="Wang L.S."/>
        </authorList>
    </citation>
    <scope>NUCLEOTIDE SEQUENCE [LARGE SCALE GENOMIC DNA]</scope>
    <source>
        <strain evidence="5 6">PG-01</strain>
    </source>
</reference>
<feature type="domain" description="Tyr recombinase" evidence="4">
    <location>
        <begin position="229"/>
        <end position="412"/>
    </location>
</feature>
<name>A0A098LBA5_9BACT</name>
<sequence>MRPKIRKYIIENYSVNDSTLYPYELGRIVIPKDEAGRPDLKRNWHVEYRIWNIDLERLVRKRESKGLNKFATISQRNKAARILKKEIDLLLIKGAVTFLKSKNGQSGIDLNTATLLNAFDFACKIKFLDLEKGTKSGFKSLRKHLVSWYSHEPKYEAYLFKEYTTQIIYQFFDFLSTTIVDAKTKKVMSKKTYNNYVGYLSIIFNFYLDRELIRHNPVTKVKRKKAYSGKHIPYSDDEIERIKNHIIEKKDHQLLLFIQFIYFAFLRPTEELRYLKIDNIQKDTIYVPPEIAKNDRGQHIRIPRALEIIIEEKKLRDYPKSFYIFSAAGTPGLDHVGQNYFYRRHRKVLDSLGLYGFGKDLYSYKHTGNIRLFKAGADIKTVQEQNRHSSMQQTDTYLRGLGLFRDGRELDIFPDF</sequence>
<protein>
    <recommendedName>
        <fullName evidence="4">Tyr recombinase domain-containing protein</fullName>
    </recommendedName>
</protein>
<dbReference type="GO" id="GO:0006310">
    <property type="term" value="P:DNA recombination"/>
    <property type="evidence" value="ECO:0007669"/>
    <property type="project" value="UniProtKB-KW"/>
</dbReference>
<dbReference type="AlphaFoldDB" id="A0A098LBA5"/>
<dbReference type="InterPro" id="IPR013762">
    <property type="entry name" value="Integrase-like_cat_sf"/>
</dbReference>
<dbReference type="PANTHER" id="PTHR30349">
    <property type="entry name" value="PHAGE INTEGRASE-RELATED"/>
    <property type="match status" value="1"/>
</dbReference>
<keyword evidence="2" id="KW-0238">DNA-binding</keyword>
<dbReference type="PANTHER" id="PTHR30349:SF64">
    <property type="entry name" value="PROPHAGE INTEGRASE INTD-RELATED"/>
    <property type="match status" value="1"/>
</dbReference>
<dbReference type="PROSITE" id="PS51898">
    <property type="entry name" value="TYR_RECOMBINASE"/>
    <property type="match status" value="1"/>
</dbReference>
<dbReference type="InterPro" id="IPR010998">
    <property type="entry name" value="Integrase_recombinase_N"/>
</dbReference>
<evidence type="ECO:0000313" key="5">
    <source>
        <dbReference type="EMBL" id="GAL83473.1"/>
    </source>
</evidence>
<gene>
    <name evidence="5" type="ORF">MYP_700</name>
</gene>
<dbReference type="InterPro" id="IPR050090">
    <property type="entry name" value="Tyrosine_recombinase_XerCD"/>
</dbReference>